<dbReference type="InterPro" id="IPR003660">
    <property type="entry name" value="HAMP_dom"/>
</dbReference>
<dbReference type="EMBL" id="BBMR01000007">
    <property type="protein sequence ID" value="GAL21197.1"/>
    <property type="molecule type" value="Genomic_DNA"/>
</dbReference>
<gene>
    <name evidence="9" type="ORF">JCM19235_472</name>
</gene>
<comment type="similarity">
    <text evidence="3">Belongs to the methyl-accepting chemotaxis (MCP) protein family.</text>
</comment>
<evidence type="ECO:0000313" key="9">
    <source>
        <dbReference type="EMBL" id="GAL21197.1"/>
    </source>
</evidence>
<evidence type="ECO:0000256" key="5">
    <source>
        <dbReference type="SAM" id="Coils"/>
    </source>
</evidence>
<feature type="transmembrane region" description="Helical" evidence="6">
    <location>
        <begin position="341"/>
        <end position="362"/>
    </location>
</feature>
<proteinExistence type="inferred from homology"/>
<evidence type="ECO:0000259" key="7">
    <source>
        <dbReference type="PROSITE" id="PS50111"/>
    </source>
</evidence>
<dbReference type="GO" id="GO:0006935">
    <property type="term" value="P:chemotaxis"/>
    <property type="evidence" value="ECO:0007669"/>
    <property type="project" value="UniProtKB-ARBA"/>
</dbReference>
<keyword evidence="5" id="KW-0175">Coiled coil</keyword>
<dbReference type="SMART" id="SM00304">
    <property type="entry name" value="HAMP"/>
    <property type="match status" value="1"/>
</dbReference>
<feature type="domain" description="Methyl-accepting transducer" evidence="7">
    <location>
        <begin position="421"/>
        <end position="657"/>
    </location>
</feature>
<dbReference type="STRING" id="990268.JCM19235_472"/>
<dbReference type="Pfam" id="PF00672">
    <property type="entry name" value="HAMP"/>
    <property type="match status" value="1"/>
</dbReference>
<dbReference type="InterPro" id="IPR004089">
    <property type="entry name" value="MCPsignal_dom"/>
</dbReference>
<dbReference type="SMART" id="SM00283">
    <property type="entry name" value="MA"/>
    <property type="match status" value="1"/>
</dbReference>
<dbReference type="Proteomes" id="UP000029228">
    <property type="component" value="Unassembled WGS sequence"/>
</dbReference>
<dbReference type="SUPFAM" id="SSF58104">
    <property type="entry name" value="Methyl-accepting chemotaxis protein (MCP) signaling domain"/>
    <property type="match status" value="1"/>
</dbReference>
<dbReference type="PANTHER" id="PTHR32089">
    <property type="entry name" value="METHYL-ACCEPTING CHEMOTAXIS PROTEIN MCPB"/>
    <property type="match status" value="1"/>
</dbReference>
<dbReference type="AlphaFoldDB" id="A0A090SP70"/>
<comment type="caution">
    <text evidence="9">The sequence shown here is derived from an EMBL/GenBank/DDBJ whole genome shotgun (WGS) entry which is preliminary data.</text>
</comment>
<evidence type="ECO:0000256" key="6">
    <source>
        <dbReference type="SAM" id="Phobius"/>
    </source>
</evidence>
<feature type="transmembrane region" description="Helical" evidence="6">
    <location>
        <begin position="28"/>
        <end position="51"/>
    </location>
</feature>
<evidence type="ECO:0000256" key="1">
    <source>
        <dbReference type="ARBA" id="ARBA00004370"/>
    </source>
</evidence>
<keyword evidence="10" id="KW-1185">Reference proteome</keyword>
<accession>A0A090SP70</accession>
<evidence type="ECO:0000256" key="3">
    <source>
        <dbReference type="ARBA" id="ARBA00029447"/>
    </source>
</evidence>
<dbReference type="GO" id="GO:0016020">
    <property type="term" value="C:membrane"/>
    <property type="evidence" value="ECO:0007669"/>
    <property type="project" value="UniProtKB-SubCell"/>
</dbReference>
<evidence type="ECO:0000256" key="4">
    <source>
        <dbReference type="PROSITE-ProRule" id="PRU00284"/>
    </source>
</evidence>
<keyword evidence="6" id="KW-0812">Transmembrane</keyword>
<organism evidence="9 10">
    <name type="scientific">Vibrio maritimus</name>
    <dbReference type="NCBI Taxonomy" id="990268"/>
    <lineage>
        <taxon>Bacteria</taxon>
        <taxon>Pseudomonadati</taxon>
        <taxon>Pseudomonadota</taxon>
        <taxon>Gammaproteobacteria</taxon>
        <taxon>Vibrionales</taxon>
        <taxon>Vibrionaceae</taxon>
        <taxon>Vibrio</taxon>
    </lineage>
</organism>
<dbReference type="PANTHER" id="PTHR32089:SF120">
    <property type="entry name" value="METHYL-ACCEPTING CHEMOTAXIS PROTEIN TLPQ"/>
    <property type="match status" value="1"/>
</dbReference>
<protein>
    <submittedName>
        <fullName evidence="9">Methyl-accepting chemotaxis protein I</fullName>
    </submittedName>
</protein>
<dbReference type="PROSITE" id="PS50111">
    <property type="entry name" value="CHEMOTAXIS_TRANSDUC_2"/>
    <property type="match status" value="1"/>
</dbReference>
<reference evidence="9 10" key="1">
    <citation type="submission" date="2014-09" db="EMBL/GenBank/DDBJ databases">
        <title>Vibrio maritimus JCM 19235. (C45) whole genome shotgun sequence.</title>
        <authorList>
            <person name="Sawabe T."/>
            <person name="Meirelles P."/>
            <person name="Nakanishi M."/>
            <person name="Sayaka M."/>
            <person name="Hattori M."/>
            <person name="Ohkuma M."/>
        </authorList>
    </citation>
    <scope>NUCLEOTIDE SEQUENCE [LARGE SCALE GENOMIC DNA]</scope>
    <source>
        <strain evidence="10">JCM19235</strain>
    </source>
</reference>
<name>A0A090SP70_9VIBR</name>
<dbReference type="Pfam" id="PF00015">
    <property type="entry name" value="MCPsignal"/>
    <property type="match status" value="1"/>
</dbReference>
<comment type="subcellular location">
    <subcellularLocation>
        <location evidence="1">Membrane</location>
    </subcellularLocation>
</comment>
<dbReference type="Gene3D" id="1.10.287.950">
    <property type="entry name" value="Methyl-accepting chemotaxis protein"/>
    <property type="match status" value="1"/>
</dbReference>
<keyword evidence="6" id="KW-1133">Transmembrane helix</keyword>
<evidence type="ECO:0000259" key="8">
    <source>
        <dbReference type="PROSITE" id="PS50885"/>
    </source>
</evidence>
<dbReference type="GO" id="GO:0007165">
    <property type="term" value="P:signal transduction"/>
    <property type="evidence" value="ECO:0007669"/>
    <property type="project" value="UniProtKB-KW"/>
</dbReference>
<evidence type="ECO:0000313" key="10">
    <source>
        <dbReference type="Proteomes" id="UP000029228"/>
    </source>
</evidence>
<feature type="domain" description="HAMP" evidence="8">
    <location>
        <begin position="364"/>
        <end position="416"/>
    </location>
</feature>
<dbReference type="PROSITE" id="PS50885">
    <property type="entry name" value="HAMP"/>
    <property type="match status" value="1"/>
</dbReference>
<keyword evidence="6" id="KW-0472">Membrane</keyword>
<keyword evidence="2 4" id="KW-0807">Transducer</keyword>
<feature type="coiled-coil region" evidence="5">
    <location>
        <begin position="223"/>
        <end position="250"/>
    </location>
</feature>
<sequence length="696" mass="77007">MSYRFGYSLIDQDNGLIMTSPNKGTRSISLVHALSAIFLTIILTFIGVSLLSTNGLNQVKQQFDNLSENALPLSLNNAALTQDVLEQVKLLNYGTQLDSTQELEETRLRIIELVEQSDSKVQNLFSIAAEMGNAVTPEQRDLLAHKILELQEATQAILAYQSDILAMDANIDKEVSGFRYAISTLGQEMNRISLLFTQNNPSSADAATRVVTAASSMESAFLMLMMQTDLKKANAEYRQMRNRYASINLAYDQFEEWHPEISEFPSFTAPYEMVKEGFKPTGVVRQIIERLELVTTQREELANAAVLANETTQLLSDISDTAAILIDESQSVVNDTIQTNIVTLVITTTILVVVVLSVFFGLRRWVNRALKNITRQLKRLVEHDLTGDVVMSGPSEMRDIARKLNQVIASTHDSIEVVTRNCETLYQTAEISHGAAEETRNSLLAQNESLDSMVATVTQLEASIKEIATVTTASFVDSQQAEEFATLGLKAVEDNQERLHSLETTLGNNEASMNELDGKVKQIQEMVDMISGIADNTNLLALNAAIEAARAGEMGRGFAVVADEVRKLASDTSEQTTNIRQMMSDLMHAAQDSRQSVIESRGEMNHALESSERVKASFADIALSVNHIRERAEQVSVATEEQERATAEVGRAIVHVTDQGQHSNMQLESMVESAEQVAEIAGHQQAMLHKYELNRI</sequence>
<evidence type="ECO:0000256" key="2">
    <source>
        <dbReference type="ARBA" id="ARBA00023224"/>
    </source>
</evidence>